<dbReference type="AlphaFoldDB" id="M1WHG4"/>
<comment type="caution">
    <text evidence="1">The sequence shown here is derived from an EMBL/GenBank/DDBJ whole genome shotgun (WGS) entry which is preliminary data.</text>
</comment>
<reference evidence="1 2" key="1">
    <citation type="journal article" date="2013" name="PLoS Genet.">
        <title>Plant-symbiotic fungi as chemical engineers: Multi-genome analysis of the Clavicipitaceae reveals dynamics of alkaloid loci.</title>
        <authorList>
            <person name="Schardl C.L."/>
            <person name="Young C.A."/>
            <person name="Hesse U."/>
            <person name="Amyotte S.G."/>
            <person name="Andreeva K."/>
            <person name="Calie P.J."/>
            <person name="Fleetwood D.J."/>
            <person name="Haws D.C."/>
            <person name="Moore N."/>
            <person name="Oeser B."/>
            <person name="Panaccione D.G."/>
            <person name="Schweri K.K."/>
            <person name="Voisey C.R."/>
            <person name="Farman M.L."/>
            <person name="Jaromczyk J.W."/>
            <person name="Roe B.A."/>
            <person name="O'Sullivan D.M."/>
            <person name="Scott B."/>
            <person name="Tudzynski P."/>
            <person name="An Z."/>
            <person name="Arnaoudova E.G."/>
            <person name="Bullock C.T."/>
            <person name="Charlton N.D."/>
            <person name="Chen L."/>
            <person name="Cox M."/>
            <person name="Dinkins R.D."/>
            <person name="Florea S."/>
            <person name="Glenn A.E."/>
            <person name="Gordon A."/>
            <person name="Gueldener U."/>
            <person name="Harris D.R."/>
            <person name="Hollin W."/>
            <person name="Jaromczyk J."/>
            <person name="Johnson R.D."/>
            <person name="Khan A.K."/>
            <person name="Leistner E."/>
            <person name="Leuchtmann A."/>
            <person name="Li C."/>
            <person name="Liu J."/>
            <person name="Liu J."/>
            <person name="Liu M."/>
            <person name="Mace W."/>
            <person name="Machado C."/>
            <person name="Nagabhyru P."/>
            <person name="Pan J."/>
            <person name="Schmid J."/>
            <person name="Sugawara K."/>
            <person name="Steiner U."/>
            <person name="Takach J.E."/>
            <person name="Tanaka E."/>
            <person name="Webb J.S."/>
            <person name="Wilson E.V."/>
            <person name="Wiseman J.L."/>
            <person name="Yoshida R."/>
            <person name="Zeng Z."/>
        </authorList>
    </citation>
    <scope>NUCLEOTIDE SEQUENCE [LARGE SCALE GENOMIC DNA]</scope>
    <source>
        <strain evidence="1 2">20.1</strain>
    </source>
</reference>
<organism evidence="1 2">
    <name type="scientific">Claviceps purpurea (strain 20.1)</name>
    <name type="common">Ergot fungus</name>
    <name type="synonym">Sphacelia segetum</name>
    <dbReference type="NCBI Taxonomy" id="1111077"/>
    <lineage>
        <taxon>Eukaryota</taxon>
        <taxon>Fungi</taxon>
        <taxon>Dikarya</taxon>
        <taxon>Ascomycota</taxon>
        <taxon>Pezizomycotina</taxon>
        <taxon>Sordariomycetes</taxon>
        <taxon>Hypocreomycetidae</taxon>
        <taxon>Hypocreales</taxon>
        <taxon>Clavicipitaceae</taxon>
        <taxon>Claviceps</taxon>
    </lineage>
</organism>
<accession>M1WHG4</accession>
<evidence type="ECO:0000313" key="2">
    <source>
        <dbReference type="Proteomes" id="UP000016801"/>
    </source>
</evidence>
<dbReference type="VEuPathDB" id="FungiDB:CPUR_06548"/>
<proteinExistence type="predicted"/>
<name>M1WHG4_CLAP2</name>
<sequence>MADNRSPVALRNSTIYRFTVDIAATPNIKV</sequence>
<dbReference type="Proteomes" id="UP000016801">
    <property type="component" value="Unassembled WGS sequence"/>
</dbReference>
<gene>
    <name evidence="1" type="ORF">CPUR_06548</name>
</gene>
<protein>
    <submittedName>
        <fullName evidence="1">Uncharacterized protein</fullName>
    </submittedName>
</protein>
<dbReference type="EMBL" id="CAGA01000045">
    <property type="protein sequence ID" value="CCE32684.1"/>
    <property type="molecule type" value="Genomic_DNA"/>
</dbReference>
<evidence type="ECO:0000313" key="1">
    <source>
        <dbReference type="EMBL" id="CCE32684.1"/>
    </source>
</evidence>
<dbReference type="HOGENOM" id="CLU_3406326_0_0_1"/>
<keyword evidence="2" id="KW-1185">Reference proteome</keyword>